<dbReference type="Pfam" id="PF13472">
    <property type="entry name" value="Lipase_GDSL_2"/>
    <property type="match status" value="1"/>
</dbReference>
<evidence type="ECO:0000256" key="1">
    <source>
        <dbReference type="SAM" id="Phobius"/>
    </source>
</evidence>
<protein>
    <submittedName>
        <fullName evidence="3">SGNH/GDSL hydrolase family protein</fullName>
    </submittedName>
</protein>
<dbReference type="CDD" id="cd01830">
    <property type="entry name" value="XynE_like"/>
    <property type="match status" value="1"/>
</dbReference>
<comment type="caution">
    <text evidence="3">The sequence shown here is derived from an EMBL/GenBank/DDBJ whole genome shotgun (WGS) entry which is preliminary data.</text>
</comment>
<dbReference type="InterPro" id="IPR053140">
    <property type="entry name" value="GDSL_Rv0518-like"/>
</dbReference>
<accession>A0A927EY45</accession>
<dbReference type="Gene3D" id="3.40.50.1110">
    <property type="entry name" value="SGNH hydrolase"/>
    <property type="match status" value="1"/>
</dbReference>
<keyword evidence="1" id="KW-0472">Membrane</keyword>
<dbReference type="PANTHER" id="PTHR43784">
    <property type="entry name" value="GDSL-LIKE LIPASE/ACYLHYDROLASE, PUTATIVE (AFU_ORTHOLOGUE AFUA_2G00820)-RELATED"/>
    <property type="match status" value="1"/>
</dbReference>
<dbReference type="Proteomes" id="UP000632289">
    <property type="component" value="Unassembled WGS sequence"/>
</dbReference>
<feature type="domain" description="SGNH hydrolase-type esterase" evidence="2">
    <location>
        <begin position="232"/>
        <end position="424"/>
    </location>
</feature>
<evidence type="ECO:0000259" key="2">
    <source>
        <dbReference type="Pfam" id="PF13472"/>
    </source>
</evidence>
<keyword evidence="4" id="KW-1185">Reference proteome</keyword>
<dbReference type="GO" id="GO:0016787">
    <property type="term" value="F:hydrolase activity"/>
    <property type="evidence" value="ECO:0007669"/>
    <property type="project" value="UniProtKB-KW"/>
</dbReference>
<dbReference type="InterPro" id="IPR036514">
    <property type="entry name" value="SGNH_hydro_sf"/>
</dbReference>
<dbReference type="SUPFAM" id="SSF52266">
    <property type="entry name" value="SGNH hydrolase"/>
    <property type="match status" value="1"/>
</dbReference>
<organism evidence="3 4">
    <name type="scientific">Streptomyces chumphonensis</name>
    <dbReference type="NCBI Taxonomy" id="1214925"/>
    <lineage>
        <taxon>Bacteria</taxon>
        <taxon>Bacillati</taxon>
        <taxon>Actinomycetota</taxon>
        <taxon>Actinomycetes</taxon>
        <taxon>Kitasatosporales</taxon>
        <taxon>Streptomycetaceae</taxon>
        <taxon>Streptomyces</taxon>
    </lineage>
</organism>
<gene>
    <name evidence="3" type="ORF">IF129_04845</name>
</gene>
<name>A0A927EY45_9ACTN</name>
<dbReference type="RefSeq" id="WP_191208109.1">
    <property type="nucleotide sequence ID" value="NZ_BAABKL010000039.1"/>
</dbReference>
<evidence type="ECO:0000313" key="3">
    <source>
        <dbReference type="EMBL" id="MBD3930891.1"/>
    </source>
</evidence>
<keyword evidence="1" id="KW-1133">Transmembrane helix</keyword>
<proteinExistence type="predicted"/>
<keyword evidence="3" id="KW-0378">Hydrolase</keyword>
<feature type="transmembrane region" description="Helical" evidence="1">
    <location>
        <begin position="12"/>
        <end position="35"/>
    </location>
</feature>
<dbReference type="PANTHER" id="PTHR43784:SF2">
    <property type="entry name" value="GDSL-LIKE LIPASE_ACYLHYDROLASE, PUTATIVE (AFU_ORTHOLOGUE AFUA_2G00820)-RELATED"/>
    <property type="match status" value="1"/>
</dbReference>
<sequence>MTTGTPTARRGPGYLLLAGLAALVIAVSGVIYVGFGGGNAGAGSPSGGPGTGAATSSGSWVGTWATAPAAAEPHNPHGHPDRSLRTIVRTTAGGTATRVHLSNVFGTAPLTVGHATVAVAAAPSTPTAKAGTMRRLTFGTEPSVTLPPGGRVVSDPVRLRVPQATDLLVTVHTPGLSGPATYHPFARQTSYLAHGDRAGAIEGTAYTEPTPYWRYVTGVDVWTTETTGAIVALGDSITDGIASSTGANRRWTDFLAERLRTEPGAPPHSVLNAGISGNRALADAPAGSPSNGESAFHRLERDVLSRAGVRTVVLQLGLNDLMRSPRRMDAETLVSGLEQLATRARQRGLRVVGTTLTPFGGHDQHTPRLEAVRLAVNERLRTSTAFDAVADFDAALRDPRAPHRLRAAYDSGDHLHPSDNGNRALAAAVDLAALRHTPRTDATEL</sequence>
<keyword evidence="1" id="KW-0812">Transmembrane</keyword>
<reference evidence="3" key="1">
    <citation type="submission" date="2020-09" db="EMBL/GenBank/DDBJ databases">
        <title>Secondary metabolite and genome analysis of marine Streptomyces chumphonensis KK1-2T.</title>
        <authorList>
            <person name="Phongsopitanun W."/>
            <person name="Kanchanasin P."/>
            <person name="Pittayakhajonwut P."/>
            <person name="Suwanborirux K."/>
            <person name="Tanasupawat S."/>
        </authorList>
    </citation>
    <scope>NUCLEOTIDE SEQUENCE</scope>
    <source>
        <strain evidence="3">KK1-2</strain>
    </source>
</reference>
<dbReference type="EMBL" id="JACXYU010000001">
    <property type="protein sequence ID" value="MBD3930891.1"/>
    <property type="molecule type" value="Genomic_DNA"/>
</dbReference>
<dbReference type="AlphaFoldDB" id="A0A927EY45"/>
<dbReference type="InterPro" id="IPR013830">
    <property type="entry name" value="SGNH_hydro"/>
</dbReference>
<evidence type="ECO:0000313" key="4">
    <source>
        <dbReference type="Proteomes" id="UP000632289"/>
    </source>
</evidence>